<evidence type="ECO:0000313" key="2">
    <source>
        <dbReference type="Proteomes" id="UP000183083"/>
    </source>
</evidence>
<gene>
    <name evidence="1" type="ORF">SAMN05444065_12910</name>
</gene>
<dbReference type="Proteomes" id="UP000183083">
    <property type="component" value="Unassembled WGS sequence"/>
</dbReference>
<sequence>MSQPKNDPITLELPAYVVDMLAEWARLEGKIIGPAVAPGEKKQQSDQSANLAHGIVLGVLNALPNFSAEGDFADALNERDEAYADYHAAQAAQDN</sequence>
<reference evidence="1 2" key="1">
    <citation type="submission" date="2016-10" db="EMBL/GenBank/DDBJ databases">
        <authorList>
            <person name="Varghese N."/>
            <person name="Submissions S."/>
        </authorList>
    </citation>
    <scope>NUCLEOTIDE SEQUENCE [LARGE SCALE GENOMIC DNA]</scope>
    <source>
        <strain evidence="1 2">BS0292</strain>
    </source>
</reference>
<dbReference type="EMBL" id="FOVV01000029">
    <property type="protein sequence ID" value="SFO53277.1"/>
    <property type="molecule type" value="Genomic_DNA"/>
</dbReference>
<protein>
    <submittedName>
        <fullName evidence="1">Uncharacterized protein</fullName>
    </submittedName>
</protein>
<name>A0AB38C152_PSESX</name>
<proteinExistence type="predicted"/>
<comment type="caution">
    <text evidence="1">The sequence shown here is derived from an EMBL/GenBank/DDBJ whole genome shotgun (WGS) entry which is preliminary data.</text>
</comment>
<organism evidence="1 2">
    <name type="scientific">Pseudomonas syringae</name>
    <dbReference type="NCBI Taxonomy" id="317"/>
    <lineage>
        <taxon>Bacteria</taxon>
        <taxon>Pseudomonadati</taxon>
        <taxon>Pseudomonadota</taxon>
        <taxon>Gammaproteobacteria</taxon>
        <taxon>Pseudomonadales</taxon>
        <taxon>Pseudomonadaceae</taxon>
        <taxon>Pseudomonas</taxon>
    </lineage>
</organism>
<evidence type="ECO:0000313" key="1">
    <source>
        <dbReference type="EMBL" id="SFO53277.1"/>
    </source>
</evidence>
<accession>A0AB38C152</accession>
<dbReference type="AlphaFoldDB" id="A0AB38C152"/>
<dbReference type="RefSeq" id="WP_074910124.1">
    <property type="nucleotide sequence ID" value="NZ_FOVV01000029.1"/>
</dbReference>